<keyword evidence="14" id="KW-0133">Cell shape</keyword>
<keyword evidence="14" id="KW-0573">Peptidoglycan synthesis</keyword>
<sequence>METFQIIILALIQGITEFLPISSSAHLILPNQVLGWPDQGLAFDVAVHFGSLTAVLIYFRKDVWHLIRDGLGGFRSGQFSDEGRLAWLIVLATIPAGLVGLAFKDFIETHMRSSAVIATTTILFGALLWWADVHGARRDDLGKLNWKKALMIGAAQAIALIPGTSRSGITMTAGLMLGMKREAAARFSFLMSIPVIALSALLLTLELLDTHSVPWGSIFLGVVLSGISAYLCIHFFLQFISRIGMAPFAIYRFLLGGALIWLLLAS</sequence>
<keyword evidence="6 14" id="KW-0812">Transmembrane</keyword>
<dbReference type="PANTHER" id="PTHR30622">
    <property type="entry name" value="UNDECAPRENYL-DIPHOSPHATASE"/>
    <property type="match status" value="1"/>
</dbReference>
<dbReference type="Pfam" id="PF02673">
    <property type="entry name" value="BacA"/>
    <property type="match status" value="1"/>
</dbReference>
<keyword evidence="5 14" id="KW-1003">Cell membrane</keyword>
<evidence type="ECO:0000256" key="11">
    <source>
        <dbReference type="ARBA" id="ARBA00032707"/>
    </source>
</evidence>
<evidence type="ECO:0000256" key="14">
    <source>
        <dbReference type="HAMAP-Rule" id="MF_01006"/>
    </source>
</evidence>
<keyword evidence="8 14" id="KW-1133">Transmembrane helix</keyword>
<evidence type="ECO:0000256" key="3">
    <source>
        <dbReference type="ARBA" id="ARBA00012374"/>
    </source>
</evidence>
<feature type="transmembrane region" description="Helical" evidence="14">
    <location>
        <begin position="189"/>
        <end position="208"/>
    </location>
</feature>
<keyword evidence="7 14" id="KW-0378">Hydrolase</keyword>
<evidence type="ECO:0000256" key="6">
    <source>
        <dbReference type="ARBA" id="ARBA00022692"/>
    </source>
</evidence>
<evidence type="ECO:0000313" key="15">
    <source>
        <dbReference type="EMBL" id="MBN8431196.1"/>
    </source>
</evidence>
<dbReference type="HAMAP" id="MF_01006">
    <property type="entry name" value="Undec_diphosphatase"/>
    <property type="match status" value="1"/>
</dbReference>
<dbReference type="NCBIfam" id="NF001393">
    <property type="entry name" value="PRK00281.2-4"/>
    <property type="match status" value="1"/>
</dbReference>
<protein>
    <recommendedName>
        <fullName evidence="4 14">Undecaprenyl-diphosphatase</fullName>
        <ecNumber evidence="3 14">3.6.1.27</ecNumber>
    </recommendedName>
    <alternativeName>
        <fullName evidence="12 14">Bacitracin resistance protein</fullName>
    </alternativeName>
    <alternativeName>
        <fullName evidence="11 14">Undecaprenyl pyrophosphate phosphatase</fullName>
    </alternativeName>
</protein>
<evidence type="ECO:0000256" key="7">
    <source>
        <dbReference type="ARBA" id="ARBA00022801"/>
    </source>
</evidence>
<comment type="similarity">
    <text evidence="2 14">Belongs to the UppP family.</text>
</comment>
<proteinExistence type="inferred from homology"/>
<comment type="function">
    <text evidence="14">Catalyzes the dephosphorylation of undecaprenyl diphosphate (UPP). Confers resistance to bacitracin.</text>
</comment>
<feature type="transmembrane region" description="Helical" evidence="14">
    <location>
        <begin position="85"/>
        <end position="103"/>
    </location>
</feature>
<evidence type="ECO:0000256" key="9">
    <source>
        <dbReference type="ARBA" id="ARBA00023136"/>
    </source>
</evidence>
<evidence type="ECO:0000256" key="4">
    <source>
        <dbReference type="ARBA" id="ARBA00021581"/>
    </source>
</evidence>
<comment type="caution">
    <text evidence="15">The sequence shown here is derived from an EMBL/GenBank/DDBJ whole genome shotgun (WGS) entry which is preliminary data.</text>
</comment>
<comment type="catalytic activity">
    <reaction evidence="13 14">
        <text>di-trans,octa-cis-undecaprenyl diphosphate + H2O = di-trans,octa-cis-undecaprenyl phosphate + phosphate + H(+)</text>
        <dbReference type="Rhea" id="RHEA:28094"/>
        <dbReference type="ChEBI" id="CHEBI:15377"/>
        <dbReference type="ChEBI" id="CHEBI:15378"/>
        <dbReference type="ChEBI" id="CHEBI:43474"/>
        <dbReference type="ChEBI" id="CHEBI:58405"/>
        <dbReference type="ChEBI" id="CHEBI:60392"/>
        <dbReference type="EC" id="3.6.1.27"/>
    </reaction>
</comment>
<feature type="transmembrane region" description="Helical" evidence="14">
    <location>
        <begin position="249"/>
        <end position="265"/>
    </location>
</feature>
<feature type="transmembrane region" description="Helical" evidence="14">
    <location>
        <begin position="151"/>
        <end position="177"/>
    </location>
</feature>
<dbReference type="EC" id="3.6.1.27" evidence="3 14"/>
<evidence type="ECO:0000256" key="2">
    <source>
        <dbReference type="ARBA" id="ARBA00010621"/>
    </source>
</evidence>
<keyword evidence="14" id="KW-0961">Cell wall biogenesis/degradation</keyword>
<dbReference type="EMBL" id="JAEKJR010000002">
    <property type="protein sequence ID" value="MBN8431196.1"/>
    <property type="molecule type" value="Genomic_DNA"/>
</dbReference>
<organism evidence="15 16">
    <name type="scientific">Microbulbifer salipaludis</name>
    <dbReference type="NCBI Taxonomy" id="187980"/>
    <lineage>
        <taxon>Bacteria</taxon>
        <taxon>Pseudomonadati</taxon>
        <taxon>Pseudomonadota</taxon>
        <taxon>Gammaproteobacteria</taxon>
        <taxon>Cellvibrionales</taxon>
        <taxon>Microbulbiferaceae</taxon>
        <taxon>Microbulbifer</taxon>
    </lineage>
</organism>
<dbReference type="InterPro" id="IPR003824">
    <property type="entry name" value="UppP"/>
</dbReference>
<dbReference type="Proteomes" id="UP000664293">
    <property type="component" value="Unassembled WGS sequence"/>
</dbReference>
<name>A0ABS3E797_9GAMM</name>
<accession>A0ABS3E797</accession>
<comment type="subcellular location">
    <subcellularLocation>
        <location evidence="1 14">Cell membrane</location>
        <topology evidence="1 14">Multi-pass membrane protein</topology>
    </subcellularLocation>
</comment>
<evidence type="ECO:0000256" key="8">
    <source>
        <dbReference type="ARBA" id="ARBA00022989"/>
    </source>
</evidence>
<gene>
    <name evidence="14" type="primary">uppP</name>
    <name evidence="15" type="ORF">JF535_10070</name>
</gene>
<feature type="transmembrane region" description="Helical" evidence="14">
    <location>
        <begin position="115"/>
        <end position="131"/>
    </location>
</feature>
<feature type="transmembrane region" description="Helical" evidence="14">
    <location>
        <begin position="6"/>
        <end position="29"/>
    </location>
</feature>
<dbReference type="RefSeq" id="WP_207001739.1">
    <property type="nucleotide sequence ID" value="NZ_JAEKJR010000002.1"/>
</dbReference>
<evidence type="ECO:0000313" key="16">
    <source>
        <dbReference type="Proteomes" id="UP000664293"/>
    </source>
</evidence>
<feature type="transmembrane region" description="Helical" evidence="14">
    <location>
        <begin position="214"/>
        <end position="237"/>
    </location>
</feature>
<evidence type="ECO:0000256" key="5">
    <source>
        <dbReference type="ARBA" id="ARBA00022475"/>
    </source>
</evidence>
<reference evidence="15 16" key="1">
    <citation type="submission" date="2020-12" db="EMBL/GenBank/DDBJ databases">
        <title>Oil enriched cultivation method for isolating marine PHA-producing bacteria.</title>
        <authorList>
            <person name="Zheng W."/>
            <person name="Yu S."/>
            <person name="Huang Y."/>
        </authorList>
    </citation>
    <scope>NUCLEOTIDE SEQUENCE [LARGE SCALE GENOMIC DNA]</scope>
    <source>
        <strain evidence="15 16">SN0-2</strain>
    </source>
</reference>
<evidence type="ECO:0000256" key="1">
    <source>
        <dbReference type="ARBA" id="ARBA00004651"/>
    </source>
</evidence>
<comment type="miscellaneous">
    <text evidence="14">Bacitracin is thought to be involved in the inhibition of peptidoglycan synthesis by sequestering undecaprenyl diphosphate, thereby reducing the pool of lipid carrier available.</text>
</comment>
<dbReference type="GO" id="GO:0050380">
    <property type="term" value="F:undecaprenyl-diphosphatase activity"/>
    <property type="evidence" value="ECO:0007669"/>
    <property type="project" value="UniProtKB-EC"/>
</dbReference>
<keyword evidence="10 14" id="KW-0046">Antibiotic resistance</keyword>
<evidence type="ECO:0000256" key="13">
    <source>
        <dbReference type="ARBA" id="ARBA00047594"/>
    </source>
</evidence>
<evidence type="ECO:0000256" key="10">
    <source>
        <dbReference type="ARBA" id="ARBA00023251"/>
    </source>
</evidence>
<dbReference type="PANTHER" id="PTHR30622:SF4">
    <property type="entry name" value="UNDECAPRENYL-DIPHOSPHATASE"/>
    <property type="match status" value="1"/>
</dbReference>
<evidence type="ECO:0000256" key="12">
    <source>
        <dbReference type="ARBA" id="ARBA00032932"/>
    </source>
</evidence>
<keyword evidence="16" id="KW-1185">Reference proteome</keyword>
<keyword evidence="9 14" id="KW-0472">Membrane</keyword>
<dbReference type="NCBIfam" id="TIGR00753">
    <property type="entry name" value="undec_PP_bacA"/>
    <property type="match status" value="1"/>
</dbReference>